<proteinExistence type="predicted"/>
<name>A0ABS2GS81_9BURK</name>
<evidence type="ECO:0000313" key="4">
    <source>
        <dbReference type="Proteomes" id="UP000777002"/>
    </source>
</evidence>
<dbReference type="Proteomes" id="UP000777002">
    <property type="component" value="Unassembled WGS sequence"/>
</dbReference>
<dbReference type="SUPFAM" id="SSF101756">
    <property type="entry name" value="Hypothetical protein YgiW"/>
    <property type="match status" value="1"/>
</dbReference>
<dbReference type="PANTHER" id="PTHR36571">
    <property type="entry name" value="PROTEIN YGIW"/>
    <property type="match status" value="1"/>
</dbReference>
<dbReference type="InterPro" id="IPR036700">
    <property type="entry name" value="BOBF_sf"/>
</dbReference>
<comment type="caution">
    <text evidence="3">The sequence shown here is derived from an EMBL/GenBank/DDBJ whole genome shotgun (WGS) entry which is preliminary data.</text>
</comment>
<feature type="chain" id="PRO_5045637917" evidence="2">
    <location>
        <begin position="22"/>
        <end position="129"/>
    </location>
</feature>
<dbReference type="NCBIfam" id="NF033674">
    <property type="entry name" value="stress_OB_fold"/>
    <property type="match status" value="1"/>
</dbReference>
<feature type="signal peptide" evidence="2">
    <location>
        <begin position="1"/>
        <end position="21"/>
    </location>
</feature>
<sequence>MKKTLITAALCALTIPFAALAQGPTGFDKPVKSEARPQGFELTTLKSIDEVKKHGRDDQLVVVRGRLTRQMGHDKYEFTDEKGNKIIAELDDDRDWSHVAKDALVDILAEVDRSKKKVELEVLQAKPVR</sequence>
<evidence type="ECO:0000313" key="3">
    <source>
        <dbReference type="EMBL" id="MBM6928214.1"/>
    </source>
</evidence>
<evidence type="ECO:0000256" key="2">
    <source>
        <dbReference type="SAM" id="SignalP"/>
    </source>
</evidence>
<dbReference type="Pfam" id="PF04076">
    <property type="entry name" value="BOF"/>
    <property type="match status" value="1"/>
</dbReference>
<reference evidence="3 4" key="1">
    <citation type="journal article" date="2021" name="Sci. Rep.">
        <title>The distribution of antibiotic resistance genes in chicken gut microbiota commensals.</title>
        <authorList>
            <person name="Juricova H."/>
            <person name="Matiasovicova J."/>
            <person name="Kubasova T."/>
            <person name="Cejkova D."/>
            <person name="Rychlik I."/>
        </authorList>
    </citation>
    <scope>NUCLEOTIDE SEQUENCE [LARGE SCALE GENOMIC DNA]</scope>
    <source>
        <strain evidence="3 4">An562</strain>
    </source>
</reference>
<organism evidence="3 4">
    <name type="scientific">Parasutterella secunda</name>
    <dbReference type="NCBI Taxonomy" id="626947"/>
    <lineage>
        <taxon>Bacteria</taxon>
        <taxon>Pseudomonadati</taxon>
        <taxon>Pseudomonadota</taxon>
        <taxon>Betaproteobacteria</taxon>
        <taxon>Burkholderiales</taxon>
        <taxon>Sutterellaceae</taxon>
        <taxon>Parasutterella</taxon>
    </lineage>
</organism>
<keyword evidence="4" id="KW-1185">Reference proteome</keyword>
<keyword evidence="1 2" id="KW-0732">Signal</keyword>
<dbReference type="EMBL" id="JACJKX010000003">
    <property type="protein sequence ID" value="MBM6928214.1"/>
    <property type="molecule type" value="Genomic_DNA"/>
</dbReference>
<evidence type="ECO:0000256" key="1">
    <source>
        <dbReference type="ARBA" id="ARBA00022729"/>
    </source>
</evidence>
<accession>A0ABS2GS81</accession>
<gene>
    <name evidence="3" type="ORF">H5985_02875</name>
</gene>
<dbReference type="InterPro" id="IPR005220">
    <property type="entry name" value="CarO-like"/>
</dbReference>
<dbReference type="RefSeq" id="WP_205049815.1">
    <property type="nucleotide sequence ID" value="NZ_JACJKX010000003.1"/>
</dbReference>
<protein>
    <submittedName>
        <fullName evidence="3">NirD/YgiW/YdeI family stress tolerance protein</fullName>
    </submittedName>
</protein>
<dbReference type="PANTHER" id="PTHR36571:SF1">
    <property type="entry name" value="PROTEIN YGIW"/>
    <property type="match status" value="1"/>
</dbReference>
<dbReference type="Gene3D" id="2.40.50.200">
    <property type="entry name" value="Bacterial OB-fold"/>
    <property type="match status" value="1"/>
</dbReference>